<gene>
    <name evidence="2" type="ORF">LX13_002917</name>
</gene>
<feature type="transmembrane region" description="Helical" evidence="1">
    <location>
        <begin position="307"/>
        <end position="330"/>
    </location>
</feature>
<dbReference type="RefSeq" id="WP_253662064.1">
    <property type="nucleotide sequence ID" value="NZ_BAAAJQ010000001.1"/>
</dbReference>
<reference evidence="2 3" key="1">
    <citation type="submission" date="2022-06" db="EMBL/GenBank/DDBJ databases">
        <title>Genomic Encyclopedia of Archaeal and Bacterial Type Strains, Phase II (KMG-II): from individual species to whole genera.</title>
        <authorList>
            <person name="Goeker M."/>
        </authorList>
    </citation>
    <scope>NUCLEOTIDE SEQUENCE [LARGE SCALE GENOMIC DNA]</scope>
    <source>
        <strain evidence="2 3">DSM 44693</strain>
    </source>
</reference>
<name>A0ABT1HFR9_9NOCA</name>
<organism evidence="2 3">
    <name type="scientific">Williamsia maris</name>
    <dbReference type="NCBI Taxonomy" id="72806"/>
    <lineage>
        <taxon>Bacteria</taxon>
        <taxon>Bacillati</taxon>
        <taxon>Actinomycetota</taxon>
        <taxon>Actinomycetes</taxon>
        <taxon>Mycobacteriales</taxon>
        <taxon>Nocardiaceae</taxon>
        <taxon>Williamsia</taxon>
    </lineage>
</organism>
<dbReference type="Proteomes" id="UP001206895">
    <property type="component" value="Unassembled WGS sequence"/>
</dbReference>
<feature type="transmembrane region" description="Helical" evidence="1">
    <location>
        <begin position="170"/>
        <end position="193"/>
    </location>
</feature>
<keyword evidence="1" id="KW-1133">Transmembrane helix</keyword>
<feature type="transmembrane region" description="Helical" evidence="1">
    <location>
        <begin position="236"/>
        <end position="260"/>
    </location>
</feature>
<accession>A0ABT1HFR9</accession>
<feature type="transmembrane region" description="Helical" evidence="1">
    <location>
        <begin position="94"/>
        <end position="118"/>
    </location>
</feature>
<keyword evidence="1" id="KW-0812">Transmembrane</keyword>
<feature type="transmembrane region" description="Helical" evidence="1">
    <location>
        <begin position="367"/>
        <end position="385"/>
    </location>
</feature>
<proteinExistence type="predicted"/>
<feature type="transmembrane region" description="Helical" evidence="1">
    <location>
        <begin position="281"/>
        <end position="301"/>
    </location>
</feature>
<dbReference type="EMBL" id="JAMTCJ010000003">
    <property type="protein sequence ID" value="MCP2177089.1"/>
    <property type="molecule type" value="Genomic_DNA"/>
</dbReference>
<protein>
    <submittedName>
        <fullName evidence="2">Membrane protein involved in the export of O-antigen and teichoic acid</fullName>
    </submittedName>
</protein>
<feature type="transmembrane region" description="Helical" evidence="1">
    <location>
        <begin position="205"/>
        <end position="230"/>
    </location>
</feature>
<comment type="caution">
    <text evidence="2">The sequence shown here is derived from an EMBL/GenBank/DDBJ whole genome shotgun (WGS) entry which is preliminary data.</text>
</comment>
<keyword evidence="3" id="KW-1185">Reference proteome</keyword>
<keyword evidence="1" id="KW-0472">Membrane</keyword>
<evidence type="ECO:0000256" key="1">
    <source>
        <dbReference type="SAM" id="Phobius"/>
    </source>
</evidence>
<evidence type="ECO:0000313" key="2">
    <source>
        <dbReference type="EMBL" id="MCP2177089.1"/>
    </source>
</evidence>
<sequence>MTKNDVVGADTGAPTGRQYIVKALVAALWAYGGRGTGLVWTVLLTSQVGIGAYGQYAMAYAAGAIVSAPLDNPFAVRAIRESERRFVSERSLRVIVAVTMIVAGIALFPVSYILWFGLIASGGEMVFSALKSRKLRDGHPDVVQRWDTTRQVSSVVLGGGYVLLHSAPTLAFATVLFCVPYLVVAAFAIGAVWGDRPAFPGPPKIAAILFGENLAVALYLQGDVLLLGFLTDSTTVGYYSVAVVCAWALAQVGAALGSTYHEKLRDGAGRSSSGPPMRHTLTLAIIAGAALLVAGVVALFLPVATELAVAMIIMSVFVVLRVVIFVDTVILSMQRRDVVRSASYAIVVVIKLGLVAALVAFGAIGAAIATVVADVILLTVFTYYLNRPPASVTNAPAVGDETKTRGPQP</sequence>
<feature type="transmembrane region" description="Helical" evidence="1">
    <location>
        <begin position="342"/>
        <end position="361"/>
    </location>
</feature>
<evidence type="ECO:0000313" key="3">
    <source>
        <dbReference type="Proteomes" id="UP001206895"/>
    </source>
</evidence>